<keyword evidence="5 7" id="KW-1133">Transmembrane helix</keyword>
<organism evidence="9 10">
    <name type="scientific">Coffea arabica</name>
    <name type="common">Arabian coffee</name>
    <dbReference type="NCBI Taxonomy" id="13443"/>
    <lineage>
        <taxon>Eukaryota</taxon>
        <taxon>Viridiplantae</taxon>
        <taxon>Streptophyta</taxon>
        <taxon>Embryophyta</taxon>
        <taxon>Tracheophyta</taxon>
        <taxon>Spermatophyta</taxon>
        <taxon>Magnoliopsida</taxon>
        <taxon>eudicotyledons</taxon>
        <taxon>Gunneridae</taxon>
        <taxon>Pentapetalae</taxon>
        <taxon>asterids</taxon>
        <taxon>lamiids</taxon>
        <taxon>Gentianales</taxon>
        <taxon>Rubiaceae</taxon>
        <taxon>Ixoroideae</taxon>
        <taxon>Gardenieae complex</taxon>
        <taxon>Bertiereae - Coffeeae clade</taxon>
        <taxon>Coffeeae</taxon>
        <taxon>Coffea</taxon>
    </lineage>
</organism>
<feature type="domain" description="Amino acid transporter transmembrane" evidence="8">
    <location>
        <begin position="101"/>
        <end position="521"/>
    </location>
</feature>
<reference evidence="9" key="1">
    <citation type="journal article" date="2025" name="Foods">
        <title>Unveiling the Microbial Signatures of Arabica Coffee Cherries: Insights into Ripeness Specific Diversity, Functional Traits, and Implications for Quality and Safety.</title>
        <authorList>
            <consortium name="RefSeq"/>
            <person name="Tenea G.N."/>
            <person name="Cifuentes V."/>
            <person name="Reyes P."/>
            <person name="Cevallos-Vallejos M."/>
        </authorList>
    </citation>
    <scope>NUCLEOTIDE SEQUENCE [LARGE SCALE GENOMIC DNA]</scope>
</reference>
<dbReference type="InterPro" id="IPR013057">
    <property type="entry name" value="AA_transpt_TM"/>
</dbReference>
<dbReference type="Pfam" id="PF01490">
    <property type="entry name" value="Aa_trans"/>
    <property type="match status" value="1"/>
</dbReference>
<protein>
    <submittedName>
        <fullName evidence="10">Lysine histidine transporter-like 8</fullName>
    </submittedName>
</protein>
<evidence type="ECO:0000256" key="2">
    <source>
        <dbReference type="ARBA" id="ARBA00022448"/>
    </source>
</evidence>
<dbReference type="RefSeq" id="XP_027086740.2">
    <property type="nucleotide sequence ID" value="XM_027230939.2"/>
</dbReference>
<dbReference type="PANTHER" id="PTHR48017">
    <property type="entry name" value="OS05G0424000 PROTEIN-RELATED"/>
    <property type="match status" value="1"/>
</dbReference>
<evidence type="ECO:0000256" key="6">
    <source>
        <dbReference type="ARBA" id="ARBA00023136"/>
    </source>
</evidence>
<name>A0A6P6U7N8_COFAR</name>
<feature type="transmembrane region" description="Helical" evidence="7">
    <location>
        <begin position="231"/>
        <end position="253"/>
    </location>
</feature>
<feature type="transmembrane region" description="Helical" evidence="7">
    <location>
        <begin position="441"/>
        <end position="461"/>
    </location>
</feature>
<dbReference type="AlphaFoldDB" id="A0A6P6U7N8"/>
<proteinExistence type="predicted"/>
<dbReference type="GO" id="GO:0016020">
    <property type="term" value="C:membrane"/>
    <property type="evidence" value="ECO:0007669"/>
    <property type="project" value="UniProtKB-SubCell"/>
</dbReference>
<keyword evidence="6 7" id="KW-0472">Membrane</keyword>
<keyword evidence="3 7" id="KW-0812">Transmembrane</keyword>
<feature type="transmembrane region" description="Helical" evidence="7">
    <location>
        <begin position="398"/>
        <end position="420"/>
    </location>
</feature>
<keyword evidence="2" id="KW-0813">Transport</keyword>
<reference evidence="10" key="2">
    <citation type="submission" date="2025-08" db="UniProtKB">
        <authorList>
            <consortium name="RefSeq"/>
        </authorList>
    </citation>
    <scope>IDENTIFICATION</scope>
    <source>
        <tissue evidence="10">Leaves</tissue>
    </source>
</reference>
<gene>
    <name evidence="10" type="primary">LOC113708486</name>
</gene>
<dbReference type="Proteomes" id="UP001652660">
    <property type="component" value="Chromosome 9c"/>
</dbReference>
<dbReference type="GeneID" id="113708486"/>
<feature type="transmembrane region" description="Helical" evidence="7">
    <location>
        <begin position="132"/>
        <end position="151"/>
    </location>
</feature>
<evidence type="ECO:0000313" key="9">
    <source>
        <dbReference type="Proteomes" id="UP001652660"/>
    </source>
</evidence>
<keyword evidence="9" id="KW-1185">Reference proteome</keyword>
<evidence type="ECO:0000256" key="1">
    <source>
        <dbReference type="ARBA" id="ARBA00004370"/>
    </source>
</evidence>
<dbReference type="OrthoDB" id="40134at2759"/>
<feature type="transmembrane region" description="Helical" evidence="7">
    <location>
        <begin position="197"/>
        <end position="219"/>
    </location>
</feature>
<accession>A0A6P6U7N8</accession>
<evidence type="ECO:0000256" key="5">
    <source>
        <dbReference type="ARBA" id="ARBA00022989"/>
    </source>
</evidence>
<feature type="transmembrane region" description="Helical" evidence="7">
    <location>
        <begin position="350"/>
        <end position="370"/>
    </location>
</feature>
<evidence type="ECO:0000313" key="10">
    <source>
        <dbReference type="RefSeq" id="XP_027086740.2"/>
    </source>
</evidence>
<evidence type="ECO:0000259" key="8">
    <source>
        <dbReference type="Pfam" id="PF01490"/>
    </source>
</evidence>
<evidence type="ECO:0000256" key="4">
    <source>
        <dbReference type="ARBA" id="ARBA00022970"/>
    </source>
</evidence>
<feature type="transmembrane region" description="Helical" evidence="7">
    <location>
        <begin position="499"/>
        <end position="523"/>
    </location>
</feature>
<dbReference type="GO" id="GO:0006865">
    <property type="term" value="P:amino acid transport"/>
    <property type="evidence" value="ECO:0007669"/>
    <property type="project" value="UniProtKB-KW"/>
</dbReference>
<evidence type="ECO:0000256" key="3">
    <source>
        <dbReference type="ARBA" id="ARBA00022692"/>
    </source>
</evidence>
<sequence>MGEVMEVGGPQRASSSARIVPVVQDEAPQQQFPVPFSSRSTPLGLLLLQQHSSRETSDEDFCLPTNTTAAILTIDIPDKFGSHKQQQHDPDDWLPITQSRRGNAFTAAFHLLCSGIGIQALLLPVAFVPLGWVWGTLCLTLVFAWQLYTTWLLVHLHEPGPAGAAGTRCSRYVVLSIIAFGPKLGKLLAIFPTMYLSGGTCVVIIITGGGIMELLYKLICGDDPKCSSDTVLTGAAWFFFVFVCLAILVSQFFPSLHSLAPVSLIGSMALATYFTMLWTLSIREGRPGGVSYEPSKAAASERSRIRGIINALGIIALTFKGHNLILEIQGTIPTDPQHPSRHGMWRGVTASYLLIAVLLFPLAIGGYWAYGNMMPAKGILNALSSSLKHQRTSKSVMATVYVIMLVHLFSAFQIYGMPVFDNLERIYVSKKNQACPRWVRSAIRVFFGGLTYFIAMAFPFLGSLGPFIGAITLPLTLAYPCFMWLAIKKPKVLSSMWCLNFGLGSLGLVMSFLLAAAALWSLVADGLDANFFKPH</sequence>
<feature type="transmembrane region" description="Helical" evidence="7">
    <location>
        <begin position="104"/>
        <end position="126"/>
    </location>
</feature>
<feature type="transmembrane region" description="Helical" evidence="7">
    <location>
        <begin position="467"/>
        <end position="487"/>
    </location>
</feature>
<feature type="transmembrane region" description="Helical" evidence="7">
    <location>
        <begin position="259"/>
        <end position="280"/>
    </location>
</feature>
<keyword evidence="4" id="KW-0029">Amino-acid transport</keyword>
<evidence type="ECO:0000256" key="7">
    <source>
        <dbReference type="SAM" id="Phobius"/>
    </source>
</evidence>
<comment type="subcellular location">
    <subcellularLocation>
        <location evidence="1">Membrane</location>
    </subcellularLocation>
</comment>